<organism evidence="2 3">
    <name type="scientific">Sulfuriferula multivorans</name>
    <dbReference type="NCBI Taxonomy" id="1559896"/>
    <lineage>
        <taxon>Bacteria</taxon>
        <taxon>Pseudomonadati</taxon>
        <taxon>Pseudomonadota</taxon>
        <taxon>Betaproteobacteria</taxon>
        <taxon>Nitrosomonadales</taxon>
        <taxon>Sulfuricellaceae</taxon>
        <taxon>Sulfuriferula</taxon>
    </lineage>
</organism>
<accession>A0A401JZV2</accession>
<gene>
    <name evidence="2" type="ORF">SFMTTN_3448</name>
</gene>
<evidence type="ECO:0000313" key="2">
    <source>
        <dbReference type="EMBL" id="GCB02331.1"/>
    </source>
</evidence>
<dbReference type="RefSeq" id="WP_124706361.1">
    <property type="nucleotide sequence ID" value="NZ_BGOW01000050.1"/>
</dbReference>
<feature type="chain" id="PRO_5019444082" description="DUF3108 domain-containing protein" evidence="1">
    <location>
        <begin position="19"/>
        <end position="228"/>
    </location>
</feature>
<reference evidence="2 3" key="1">
    <citation type="journal article" date="2019" name="Front. Microbiol.">
        <title>Genomes of Neutrophilic Sulfur-Oxidizing Chemolithoautotrophs Representing 9 Proteobacterial Species From 8 Genera.</title>
        <authorList>
            <person name="Watanabe T."/>
            <person name="Kojima H."/>
            <person name="Umezawa K."/>
            <person name="Hori C."/>
            <person name="Takasuka T.E."/>
            <person name="Kato Y."/>
            <person name="Fukui M."/>
        </authorList>
    </citation>
    <scope>NUCLEOTIDE SEQUENCE [LARGE SCALE GENOMIC DNA]</scope>
    <source>
        <strain evidence="2 3">TTN</strain>
    </source>
</reference>
<dbReference type="Pfam" id="PF11306">
    <property type="entry name" value="DUF3108"/>
    <property type="match status" value="1"/>
</dbReference>
<keyword evidence="3" id="KW-1185">Reference proteome</keyword>
<proteinExistence type="predicted"/>
<keyword evidence="1" id="KW-0732">Signal</keyword>
<name>A0A401JZV2_9PROT</name>
<dbReference type="AlphaFoldDB" id="A0A401JZV2"/>
<evidence type="ECO:0000313" key="3">
    <source>
        <dbReference type="Proteomes" id="UP000286806"/>
    </source>
</evidence>
<dbReference type="OrthoDB" id="8559973at2"/>
<comment type="caution">
    <text evidence="2">The sequence shown here is derived from an EMBL/GenBank/DDBJ whole genome shotgun (WGS) entry which is preliminary data.</text>
</comment>
<protein>
    <recommendedName>
        <fullName evidence="4">DUF3108 domain-containing protein</fullName>
    </recommendedName>
</protein>
<evidence type="ECO:0000256" key="1">
    <source>
        <dbReference type="SAM" id="SignalP"/>
    </source>
</evidence>
<dbReference type="EMBL" id="BGOW01000050">
    <property type="protein sequence ID" value="GCB02331.1"/>
    <property type="molecule type" value="Genomic_DNA"/>
</dbReference>
<dbReference type="InterPro" id="IPR021457">
    <property type="entry name" value="DUF3108"/>
</dbReference>
<evidence type="ECO:0008006" key="4">
    <source>
        <dbReference type="Google" id="ProtNLM"/>
    </source>
</evidence>
<dbReference type="Proteomes" id="UP000286806">
    <property type="component" value="Unassembled WGS sequence"/>
</dbReference>
<feature type="signal peptide" evidence="1">
    <location>
        <begin position="1"/>
        <end position="18"/>
    </location>
</feature>
<sequence>MTRYIALLLTLIALPAFAAPRQVEIDYVLSHNGLEVGSVHETYTRNGNNYRIDSQTRAAGPLAVLFKGQLESVSEGKITAHGLRPTKFEQTRSDAPQKNISSSFDWKTRKVTHTSKDRSEAVTLPADAQDRLSVLYQFMFVKPGAKKLDFDVSTGHSLSHEVYTLVGAETLATPVGALKTLHYRNQPEKGEKQIEVWLARDRHYLPAQVRIVDDGATALQTLNQIKIE</sequence>